<name>A0AAU8MWD7_9GAMM</name>
<reference evidence="3" key="1">
    <citation type="submission" date="2024-06" db="EMBL/GenBank/DDBJ databases">
        <authorList>
            <person name="Li S."/>
        </authorList>
    </citation>
    <scope>NUCLEOTIDE SEQUENCE</scope>
    <source>
        <strain evidence="3">SR10</strain>
    </source>
</reference>
<dbReference type="AlphaFoldDB" id="A0AAU8MWD7"/>
<evidence type="ECO:0000256" key="1">
    <source>
        <dbReference type="SAM" id="MobiDB-lite"/>
    </source>
</evidence>
<feature type="transmembrane region" description="Helical" evidence="2">
    <location>
        <begin position="50"/>
        <end position="72"/>
    </location>
</feature>
<dbReference type="EMBL" id="CP159925">
    <property type="protein sequence ID" value="XCO76647.1"/>
    <property type="molecule type" value="Genomic_DNA"/>
</dbReference>
<protein>
    <submittedName>
        <fullName evidence="3">Uncharacterized protein</fullName>
    </submittedName>
</protein>
<keyword evidence="2" id="KW-0812">Transmembrane</keyword>
<proteinExistence type="predicted"/>
<accession>A0AAU8MWD7</accession>
<keyword evidence="2" id="KW-1133">Transmembrane helix</keyword>
<organism evidence="3">
    <name type="scientific">Lysobacter firmicutimachus</name>
    <dbReference type="NCBI Taxonomy" id="1792846"/>
    <lineage>
        <taxon>Bacteria</taxon>
        <taxon>Pseudomonadati</taxon>
        <taxon>Pseudomonadota</taxon>
        <taxon>Gammaproteobacteria</taxon>
        <taxon>Lysobacterales</taxon>
        <taxon>Lysobacteraceae</taxon>
        <taxon>Lysobacter</taxon>
    </lineage>
</organism>
<feature type="transmembrane region" description="Helical" evidence="2">
    <location>
        <begin position="17"/>
        <end position="38"/>
    </location>
</feature>
<gene>
    <name evidence="3" type="ORF">ABU614_07655</name>
</gene>
<feature type="transmembrane region" description="Helical" evidence="2">
    <location>
        <begin position="78"/>
        <end position="99"/>
    </location>
</feature>
<keyword evidence="2" id="KW-0472">Membrane</keyword>
<evidence type="ECO:0000256" key="2">
    <source>
        <dbReference type="SAM" id="Phobius"/>
    </source>
</evidence>
<evidence type="ECO:0000313" key="3">
    <source>
        <dbReference type="EMBL" id="XCO76647.1"/>
    </source>
</evidence>
<dbReference type="RefSeq" id="WP_363799914.1">
    <property type="nucleotide sequence ID" value="NZ_CP159925.1"/>
</dbReference>
<sequence>MTHAAPASDAAPSARRVGLIAFAVWPAIVAVWMSWLAYRLHRSDVSGWVAYEGSWVAAAVAALAPLPLLVWAGRGRRLGPALLGLALGGIAALALALLGRQAIVDLRERDFQAKQARLEAFAATVRGGDPARIRAGLATLPEQPTPAQALCALSGGPSYRHVRWLWFDEQAYGPRQDGAELLTAAAAVVAGPATREAKQSALRVVLRALTEHETDAAHFARWAQLWRATLPTATAAAPLLFEDDADPEHCRIGDPAERVLQQWRGPGLQAWLDAGIGFGPGQSLAALRAVESKQQLARLLDAAPAIAAQLREDPVLGARALSAQADGLSKRLDQAPQPAALAETVEALRAAGADPAGNGGTWTPCDRFLDDERNSEADAIGTAERNAAAERIRAALCPSGKPAAPAAGRADSGRR</sequence>
<feature type="region of interest" description="Disordered" evidence="1">
    <location>
        <begin position="396"/>
        <end position="415"/>
    </location>
</feature>